<accession>A0ABN2TAX9</accession>
<comment type="caution">
    <text evidence="1">The sequence shown here is derived from an EMBL/GenBank/DDBJ whole genome shotgun (WGS) entry which is preliminary data.</text>
</comment>
<protein>
    <recommendedName>
        <fullName evidence="3">Suppressor of fused protein (SUFU)</fullName>
    </recommendedName>
</protein>
<proteinExistence type="predicted"/>
<sequence length="354" mass="38665">MPGAHDARDPRSVEVLRTRHLLLLDEETVPSDVVALVHNRIPDLPAPEVVSAGEMLPEGVLTEDVKSWRLTRHSRLEGPFLFDAATCAELGIPARYSRAFALVAPRDREPSPPPSWYRDPDGLHLLFPGGLPSQEEGRQIDLLIAVARRLHGGVRFSDEQVDPQALLSPSGVAAAAEAEANQPAGLLFPDPDAHIDLFVYGSYWLAPEVLFERLRALDSTVEFPVLPEGAGEDGARDDGAAGHGGLELDGYSILVPLTALGERAGSIEIRVMEEEALPRIVRMADPESPTRVLYHLHWMDADQQRYLPEPDEELRRLRLAASVRLDRLAGEVLRATGGTVLDEDGFLVAPAQLG</sequence>
<gene>
    <name evidence="1" type="ORF">GCM10009755_11170</name>
</gene>
<dbReference type="RefSeq" id="WP_344307753.1">
    <property type="nucleotide sequence ID" value="NZ_BAAANO010000010.1"/>
</dbReference>
<organism evidence="1 2">
    <name type="scientific">Brevibacterium samyangense</name>
    <dbReference type="NCBI Taxonomy" id="366888"/>
    <lineage>
        <taxon>Bacteria</taxon>
        <taxon>Bacillati</taxon>
        <taxon>Actinomycetota</taxon>
        <taxon>Actinomycetes</taxon>
        <taxon>Micrococcales</taxon>
        <taxon>Brevibacteriaceae</taxon>
        <taxon>Brevibacterium</taxon>
    </lineage>
</organism>
<evidence type="ECO:0000313" key="2">
    <source>
        <dbReference type="Proteomes" id="UP001500755"/>
    </source>
</evidence>
<dbReference type="Proteomes" id="UP001500755">
    <property type="component" value="Unassembled WGS sequence"/>
</dbReference>
<dbReference type="EMBL" id="BAAANO010000010">
    <property type="protein sequence ID" value="GAA2003777.1"/>
    <property type="molecule type" value="Genomic_DNA"/>
</dbReference>
<keyword evidence="2" id="KW-1185">Reference proteome</keyword>
<name>A0ABN2TAX9_9MICO</name>
<evidence type="ECO:0000313" key="1">
    <source>
        <dbReference type="EMBL" id="GAA2003777.1"/>
    </source>
</evidence>
<reference evidence="1 2" key="1">
    <citation type="journal article" date="2019" name="Int. J. Syst. Evol. Microbiol.">
        <title>The Global Catalogue of Microorganisms (GCM) 10K type strain sequencing project: providing services to taxonomists for standard genome sequencing and annotation.</title>
        <authorList>
            <consortium name="The Broad Institute Genomics Platform"/>
            <consortium name="The Broad Institute Genome Sequencing Center for Infectious Disease"/>
            <person name="Wu L."/>
            <person name="Ma J."/>
        </authorList>
    </citation>
    <scope>NUCLEOTIDE SEQUENCE [LARGE SCALE GENOMIC DNA]</scope>
    <source>
        <strain evidence="1 2">JCM 14546</strain>
    </source>
</reference>
<evidence type="ECO:0008006" key="3">
    <source>
        <dbReference type="Google" id="ProtNLM"/>
    </source>
</evidence>